<name>N1W4M1_9LEPT</name>
<sequence length="292" mass="34763">MIKKQTILYLLSITSFVLGFIFLASLLIQLRSIGFHYSPFQINLDESNKIASIIQGITGTIWLFTTISLLFLTTDIQKREFKNTSEALNRQNQDSHFFNLINTFLHIRSNVEFSLNQPITNETGRIHDLIQNQYKGSKYFQYAFHWYQMYYEYIDPRNNNIDRKKKHRDTLKEIFKIPDSLFDKFIEGGILSENEKIFTNFTFTTFYPLISSELDNYLNFLTEIITFSIESIDNKLFISHIKSILSPYEFTLLFYYSLSNENLMKKLKEISFFKHINTSFLIKEEHKQFYTD</sequence>
<evidence type="ECO:0000256" key="1">
    <source>
        <dbReference type="SAM" id="Phobius"/>
    </source>
</evidence>
<dbReference type="STRING" id="1218591.LEP1GSC199_1573"/>
<evidence type="ECO:0000313" key="2">
    <source>
        <dbReference type="EMBL" id="EMY71199.1"/>
    </source>
</evidence>
<dbReference type="RefSeq" id="WP_002977534.1">
    <property type="nucleotide sequence ID" value="NZ_AOGY02000017.1"/>
</dbReference>
<evidence type="ECO:0008006" key="4">
    <source>
        <dbReference type="Google" id="ProtNLM"/>
    </source>
</evidence>
<comment type="caution">
    <text evidence="2">The sequence shown here is derived from an EMBL/GenBank/DDBJ whole genome shotgun (WGS) entry which is preliminary data.</text>
</comment>
<keyword evidence="1" id="KW-0472">Membrane</keyword>
<gene>
    <name evidence="2" type="ORF">LEP1GSC199_1573</name>
</gene>
<dbReference type="Proteomes" id="UP000012227">
    <property type="component" value="Unassembled WGS sequence"/>
</dbReference>
<feature type="transmembrane region" description="Helical" evidence="1">
    <location>
        <begin position="50"/>
        <end position="72"/>
    </location>
</feature>
<feature type="transmembrane region" description="Helical" evidence="1">
    <location>
        <begin position="7"/>
        <end position="30"/>
    </location>
</feature>
<evidence type="ECO:0000313" key="3">
    <source>
        <dbReference type="Proteomes" id="UP000012227"/>
    </source>
</evidence>
<proteinExistence type="predicted"/>
<keyword evidence="1" id="KW-0812">Transmembrane</keyword>
<dbReference type="AlphaFoldDB" id="N1W4M1"/>
<keyword evidence="1" id="KW-1133">Transmembrane helix</keyword>
<accession>N1W4M1</accession>
<organism evidence="2 3">
    <name type="scientific">Leptospira vanthielii serovar Holland str. Waz Holland = ATCC 700522</name>
    <dbReference type="NCBI Taxonomy" id="1218591"/>
    <lineage>
        <taxon>Bacteria</taxon>
        <taxon>Pseudomonadati</taxon>
        <taxon>Spirochaetota</taxon>
        <taxon>Spirochaetia</taxon>
        <taxon>Leptospirales</taxon>
        <taxon>Leptospiraceae</taxon>
        <taxon>Leptospira</taxon>
    </lineage>
</organism>
<protein>
    <recommendedName>
        <fullName evidence="4">Phage abortive infection protein</fullName>
    </recommendedName>
</protein>
<reference evidence="2 3" key="1">
    <citation type="submission" date="2013-03" db="EMBL/GenBank/DDBJ databases">
        <authorList>
            <person name="Harkins D.M."/>
            <person name="Durkin A.S."/>
            <person name="Brinkac L.M."/>
            <person name="Haft D.H."/>
            <person name="Selengut J.D."/>
            <person name="Sanka R."/>
            <person name="DePew J."/>
            <person name="Purushe J."/>
            <person name="Galloway R.L."/>
            <person name="Vinetz J.M."/>
            <person name="Sutton G.G."/>
            <person name="Nierman W.C."/>
            <person name="Fouts D.E."/>
        </authorList>
    </citation>
    <scope>NUCLEOTIDE SEQUENCE [LARGE SCALE GENOMIC DNA]</scope>
    <source>
        <strain evidence="2 3">Waz Holland</strain>
    </source>
</reference>
<dbReference type="EMBL" id="AOGY02000017">
    <property type="protein sequence ID" value="EMY71199.1"/>
    <property type="molecule type" value="Genomic_DNA"/>
</dbReference>